<gene>
    <name evidence="3" type="ORF">TH30_09705</name>
</gene>
<feature type="coiled-coil region" evidence="1">
    <location>
        <begin position="88"/>
        <end position="115"/>
    </location>
</feature>
<keyword evidence="2" id="KW-0472">Membrane</keyword>
<keyword evidence="1" id="KW-0175">Coiled coil</keyword>
<organism evidence="3 4">
    <name type="scientific">Thalassospira profundimaris</name>
    <dbReference type="NCBI Taxonomy" id="502049"/>
    <lineage>
        <taxon>Bacteria</taxon>
        <taxon>Pseudomonadati</taxon>
        <taxon>Pseudomonadota</taxon>
        <taxon>Alphaproteobacteria</taxon>
        <taxon>Rhodospirillales</taxon>
        <taxon>Thalassospiraceae</taxon>
        <taxon>Thalassospira</taxon>
    </lineage>
</organism>
<protein>
    <submittedName>
        <fullName evidence="3">Uncharacterized protein</fullName>
    </submittedName>
</protein>
<dbReference type="Proteomes" id="UP000252255">
    <property type="component" value="Unassembled WGS sequence"/>
</dbReference>
<feature type="coiled-coil region" evidence="1">
    <location>
        <begin position="205"/>
        <end position="232"/>
    </location>
</feature>
<evidence type="ECO:0000313" key="3">
    <source>
        <dbReference type="EMBL" id="RCK46095.1"/>
    </source>
</evidence>
<dbReference type="EMBL" id="JPWI01000005">
    <property type="protein sequence ID" value="RCK46095.1"/>
    <property type="molecule type" value="Genomic_DNA"/>
</dbReference>
<reference evidence="3 4" key="1">
    <citation type="submission" date="2014-07" db="EMBL/GenBank/DDBJ databases">
        <title>Draft genome sequence of Thalassospira profundimaris PR54-5.</title>
        <authorList>
            <person name="Lai Q."/>
            <person name="Shao Z."/>
        </authorList>
    </citation>
    <scope>NUCLEOTIDE SEQUENCE [LARGE SCALE GENOMIC DNA]</scope>
    <source>
        <strain evidence="3 4">PR54-5</strain>
    </source>
</reference>
<comment type="caution">
    <text evidence="3">The sequence shown here is derived from an EMBL/GenBank/DDBJ whole genome shotgun (WGS) entry which is preliminary data.</text>
</comment>
<sequence length="353" mass="39963">MTQPHEIEGQGQSYRRGLLLGLTMAEIMLLIIFILLLALASLLLFQKEKEEKLLEQTSNLSRQVLTLREQVHTYESITEGRSDLVQELAQLRVMNRQQEAMLEQFEADAEAFAELEAALKSVGVDIASGTLKKDLSEFRELKIELDKTGLSSQPKQLAQILQSSNDLVMAAKEAGVEPTSESLKEAFEERAALKGVVADMGGSDIVEALKENRELEREVERMKGQQANMQLTLERLGRGTEKPSCWADSDGSVEFIYEIALTSNGVILRETDLPHRKDDRMDLPVGEIPLMQDISERAFLAVTRPLYEWSESKECRFFARVYDQTDASAKELYKNRLKAVQGSMYTYESREQF</sequence>
<evidence type="ECO:0000256" key="2">
    <source>
        <dbReference type="SAM" id="Phobius"/>
    </source>
</evidence>
<accession>A0A367WXC2</accession>
<name>A0A367WXC2_9PROT</name>
<proteinExistence type="predicted"/>
<keyword evidence="2" id="KW-0812">Transmembrane</keyword>
<dbReference type="OrthoDB" id="8482076at2"/>
<dbReference type="RefSeq" id="WP_114097841.1">
    <property type="nucleotide sequence ID" value="NZ_JPWI01000005.1"/>
</dbReference>
<evidence type="ECO:0000313" key="4">
    <source>
        <dbReference type="Proteomes" id="UP000252255"/>
    </source>
</evidence>
<keyword evidence="2" id="KW-1133">Transmembrane helix</keyword>
<feature type="transmembrane region" description="Helical" evidence="2">
    <location>
        <begin position="20"/>
        <end position="45"/>
    </location>
</feature>
<evidence type="ECO:0000256" key="1">
    <source>
        <dbReference type="SAM" id="Coils"/>
    </source>
</evidence>
<dbReference type="AlphaFoldDB" id="A0A367WXC2"/>